<feature type="compositionally biased region" description="Basic and acidic residues" evidence="1">
    <location>
        <begin position="32"/>
        <end position="46"/>
    </location>
</feature>
<protein>
    <submittedName>
        <fullName evidence="2">Uncharacterized protein</fullName>
    </submittedName>
</protein>
<sequence length="56" mass="6240">MDEDPASAIYAAGSITKVPEEYQRWWAAGPEKGEVTERKMVPEKGPKGTLISKYQN</sequence>
<reference evidence="2" key="1">
    <citation type="submission" date="2022-03" db="EMBL/GenBank/DDBJ databases">
        <title>Sea Food Isolates.</title>
        <authorList>
            <person name="Li C."/>
        </authorList>
    </citation>
    <scope>NUCLEOTIDE SEQUENCE</scope>
    <source>
        <strain evidence="2">19NY04SH05-1</strain>
    </source>
</reference>
<dbReference type="GeneID" id="92810247"/>
<dbReference type="RefSeq" id="WP_156130737.1">
    <property type="nucleotide sequence ID" value="NZ_CP095328.1"/>
</dbReference>
<feature type="region of interest" description="Disordered" evidence="1">
    <location>
        <begin position="32"/>
        <end position="56"/>
    </location>
</feature>
<proteinExistence type="predicted"/>
<name>A0AAU6T9Y2_9GAMM</name>
<organism evidence="2">
    <name type="scientific">Aeromonas sp. 19NY04SH05-1</name>
    <dbReference type="NCBI Taxonomy" id="2920537"/>
    <lineage>
        <taxon>Bacteria</taxon>
        <taxon>Pseudomonadati</taxon>
        <taxon>Pseudomonadota</taxon>
        <taxon>Gammaproteobacteria</taxon>
        <taxon>Aeromonadales</taxon>
        <taxon>Aeromonadaceae</taxon>
        <taxon>Aeromonas</taxon>
    </lineage>
</organism>
<accession>A0AAU6T9Y2</accession>
<dbReference type="EMBL" id="CP095328">
    <property type="protein sequence ID" value="XAG41807.1"/>
    <property type="molecule type" value="Genomic_DNA"/>
</dbReference>
<evidence type="ECO:0000256" key="1">
    <source>
        <dbReference type="SAM" id="MobiDB-lite"/>
    </source>
</evidence>
<gene>
    <name evidence="2" type="ORF">MRK42_01875</name>
</gene>
<evidence type="ECO:0000313" key="2">
    <source>
        <dbReference type="EMBL" id="XAG41807.1"/>
    </source>
</evidence>
<dbReference type="AlphaFoldDB" id="A0AAU6T9Y2"/>